<reference evidence="1 2" key="1">
    <citation type="submission" date="2016-10" db="EMBL/GenBank/DDBJ databases">
        <authorList>
            <person name="de Groot N.N."/>
        </authorList>
    </citation>
    <scope>NUCLEOTIDE SEQUENCE [LARGE SCALE GENOMIC DNA]</scope>
    <source>
        <strain evidence="1 2">CGMCC 1.8894</strain>
    </source>
</reference>
<dbReference type="STRING" id="564137.SAMN04488238_13611"/>
<evidence type="ECO:0008006" key="3">
    <source>
        <dbReference type="Google" id="ProtNLM"/>
    </source>
</evidence>
<protein>
    <recommendedName>
        <fullName evidence="3">Uridine kinase</fullName>
    </recommendedName>
</protein>
<dbReference type="AlphaFoldDB" id="A0A1H3FEV2"/>
<keyword evidence="2" id="KW-1185">Reference proteome</keyword>
<proteinExistence type="predicted"/>
<sequence>MDGFHLDNEALDRTGLRALKGAPQTFDAHGFVTKVAELSASGAPNSFPLFDRDADSTVQDAGIADADVSVIVVEGNYLLLEHAPWADLRSLFNATVMLMPSLATLERRLLARWMSHGMSPEAAFQKTNGNDLSNARYVLENSAPADLLLTPDQVASD</sequence>
<organism evidence="1 2">
    <name type="scientific">Roseicitreum antarcticum</name>
    <dbReference type="NCBI Taxonomy" id="564137"/>
    <lineage>
        <taxon>Bacteria</taxon>
        <taxon>Pseudomonadati</taxon>
        <taxon>Pseudomonadota</taxon>
        <taxon>Alphaproteobacteria</taxon>
        <taxon>Rhodobacterales</taxon>
        <taxon>Paracoccaceae</taxon>
        <taxon>Roseicitreum</taxon>
    </lineage>
</organism>
<name>A0A1H3FEV2_9RHOB</name>
<gene>
    <name evidence="1" type="ORF">SAMN04488238_13611</name>
</gene>
<dbReference type="Gene3D" id="3.40.50.300">
    <property type="entry name" value="P-loop containing nucleotide triphosphate hydrolases"/>
    <property type="match status" value="2"/>
</dbReference>
<dbReference type="SUPFAM" id="SSF52540">
    <property type="entry name" value="P-loop containing nucleoside triphosphate hydrolases"/>
    <property type="match status" value="1"/>
</dbReference>
<dbReference type="Proteomes" id="UP000198539">
    <property type="component" value="Unassembled WGS sequence"/>
</dbReference>
<accession>A0A1H3FEV2</accession>
<dbReference type="InterPro" id="IPR027417">
    <property type="entry name" value="P-loop_NTPase"/>
</dbReference>
<dbReference type="EMBL" id="FNOM01000036">
    <property type="protein sequence ID" value="SDX88649.1"/>
    <property type="molecule type" value="Genomic_DNA"/>
</dbReference>
<evidence type="ECO:0000313" key="1">
    <source>
        <dbReference type="EMBL" id="SDX88649.1"/>
    </source>
</evidence>
<evidence type="ECO:0000313" key="2">
    <source>
        <dbReference type="Proteomes" id="UP000198539"/>
    </source>
</evidence>